<evidence type="ECO:0000256" key="1">
    <source>
        <dbReference type="ARBA" id="ARBA00004329"/>
    </source>
</evidence>
<comment type="subcellular location">
    <subcellularLocation>
        <location evidence="11">Nucleus</location>
    </subcellularLocation>
    <subcellularLocation>
        <location evidence="11">Cytoplasm</location>
    </subcellularLocation>
    <subcellularLocation>
        <location evidence="1">Preautophagosomal structure</location>
    </subcellularLocation>
</comment>
<dbReference type="PANTHER" id="PTHR22624">
    <property type="entry name" value="CYSTEINE PROTEASE ATG4"/>
    <property type="match status" value="1"/>
</dbReference>
<dbReference type="GO" id="GO:0035973">
    <property type="term" value="P:aggrephagy"/>
    <property type="evidence" value="ECO:0007669"/>
    <property type="project" value="TreeGrafter"/>
</dbReference>
<feature type="compositionally biased region" description="Polar residues" evidence="12">
    <location>
        <begin position="142"/>
        <end position="153"/>
    </location>
</feature>
<dbReference type="InterPro" id="IPR046792">
    <property type="entry name" value="Peptidase_C54_cat"/>
</dbReference>
<evidence type="ECO:0000256" key="6">
    <source>
        <dbReference type="ARBA" id="ARBA00022801"/>
    </source>
</evidence>
<evidence type="ECO:0000256" key="3">
    <source>
        <dbReference type="ARBA" id="ARBA00022448"/>
    </source>
</evidence>
<organism evidence="14">
    <name type="scientific">Pyricularia oryzae (strain Y34)</name>
    <name type="common">Rice blast fungus</name>
    <name type="synonym">Magnaporthe oryzae</name>
    <dbReference type="NCBI Taxonomy" id="1143189"/>
    <lineage>
        <taxon>Eukaryota</taxon>
        <taxon>Fungi</taxon>
        <taxon>Dikarya</taxon>
        <taxon>Ascomycota</taxon>
        <taxon>Pezizomycotina</taxon>
        <taxon>Sordariomycetes</taxon>
        <taxon>Sordariomycetidae</taxon>
        <taxon>Magnaporthales</taxon>
        <taxon>Pyriculariaceae</taxon>
        <taxon>Pyricularia</taxon>
    </lineage>
</organism>
<comment type="function">
    <text evidence="11">Required for selective autophagic degradation of the nucleus (nucleophagy) as well as for mitophagy which contributes to regulate mitochondrial quantity and quality by eliminating the mitochondria to a basal level to fulfill cellular energy requirements and preventing excess ROS production.</text>
</comment>
<dbReference type="PANTHER" id="PTHR22624:SF49">
    <property type="entry name" value="CYSTEINE PROTEASE"/>
    <property type="match status" value="1"/>
</dbReference>
<comment type="catalytic activity">
    <reaction evidence="10">
        <text>[protein]-C-terminal L-amino acid-glycyl-phosphatidylethanolamide + H2O = [protein]-C-terminal L-amino acid-glycine + a 1,2-diacyl-sn-glycero-3-phosphoethanolamine</text>
        <dbReference type="Rhea" id="RHEA:67548"/>
        <dbReference type="Rhea" id="RHEA-COMP:17323"/>
        <dbReference type="Rhea" id="RHEA-COMP:17324"/>
        <dbReference type="ChEBI" id="CHEBI:15377"/>
        <dbReference type="ChEBI" id="CHEBI:64612"/>
        <dbReference type="ChEBI" id="CHEBI:172940"/>
        <dbReference type="ChEBI" id="CHEBI:172941"/>
    </reaction>
    <physiologicalReaction direction="left-to-right" evidence="10">
        <dbReference type="Rhea" id="RHEA:67549"/>
    </physiologicalReaction>
</comment>
<feature type="domain" description="Peptidase C54 catalytic" evidence="13">
    <location>
        <begin position="231"/>
        <end position="525"/>
    </location>
</feature>
<sequence length="572" mass="62868">MTNNRCELIAQAPHISAPQGPGRGRPKITSAMEEPRPFPPKLLKTHFDFVGAVVWPIWFLINSGCPALPERARLVDSAQSFMDSAVAGAADIGRYGRRIVRMIWDPEPTNDPIANRPAWCLGYEYTLETNITSKTKGEDSKLSTATSSDQQRPPAQANKVPQMPSAQLPTEAAATALSGNTTPPTPEAALEPTKITSQPAAIDTPPDSVDSSFDSSMAYDDVPDDGGWPPAFLNDFESRIWMTYRSGFEPIPRSTDPTASSRMSFAMRLKTMADQQAGFTTDSGWGCMIRTGQSLLANSLLTCRLGRSWRRGQAPDEERKLLSLFADDPRAPYSIHNFVAHGAAKCGKYPGEWFGPSATARCIHALANATENSFRVYSTGDLPDVYEDSFMEVAKPDGKTFHPTLILISTRLGIDKINQVYWESLTATLQLPQSVGIAGGRPSSSHYFVGAQRSDEDQGSYLFYLDPHHTRPALPFHEDPQLYTPSDVDSCHTRRLRRLHIREMDPSMLIGFLILDEENWHAWKSSVKHVQGKSIITVSEHDPSKGSASGRPSAIDEVETLSDDDGDSVLDG</sequence>
<feature type="region of interest" description="Disordered" evidence="12">
    <location>
        <begin position="134"/>
        <end position="220"/>
    </location>
</feature>
<gene>
    <name evidence="14" type="ORF">OOU_Y34scaffold00655g29</name>
</gene>
<dbReference type="GO" id="GO:0004197">
    <property type="term" value="F:cysteine-type endopeptidase activity"/>
    <property type="evidence" value="ECO:0007669"/>
    <property type="project" value="TreeGrafter"/>
</dbReference>
<keyword evidence="7" id="KW-0788">Thiol protease</keyword>
<dbReference type="InterPro" id="IPR038765">
    <property type="entry name" value="Papain-like_cys_pep_sf"/>
</dbReference>
<accession>A0AA97NUC8</accession>
<dbReference type="SUPFAM" id="SSF54001">
    <property type="entry name" value="Cysteine proteinases"/>
    <property type="match status" value="1"/>
</dbReference>
<proteinExistence type="inferred from homology"/>
<evidence type="ECO:0000313" key="14">
    <source>
        <dbReference type="EMBL" id="ELQ36530.1"/>
    </source>
</evidence>
<evidence type="ECO:0000256" key="4">
    <source>
        <dbReference type="ARBA" id="ARBA00022490"/>
    </source>
</evidence>
<dbReference type="Pfam" id="PF03416">
    <property type="entry name" value="Peptidase_C54"/>
    <property type="match status" value="1"/>
</dbReference>
<reference evidence="14" key="1">
    <citation type="journal article" date="2012" name="PLoS Genet.">
        <title>Comparative analysis of the genomes of two field isolates of the rice blast fungus Magnaporthe oryzae.</title>
        <authorList>
            <person name="Xue M."/>
            <person name="Yang J."/>
            <person name="Li Z."/>
            <person name="Hu S."/>
            <person name="Yao N."/>
            <person name="Dean R.A."/>
            <person name="Zhao W."/>
            <person name="Shen M."/>
            <person name="Zhang H."/>
            <person name="Li C."/>
            <person name="Liu L."/>
            <person name="Cao L."/>
            <person name="Xu X."/>
            <person name="Xing Y."/>
            <person name="Hsiang T."/>
            <person name="Zhang Z."/>
            <person name="Xu J.R."/>
            <person name="Peng Y.L."/>
        </authorList>
    </citation>
    <scope>NUCLEOTIDE SEQUENCE</scope>
    <source>
        <strain evidence="14">Y34</strain>
    </source>
</reference>
<keyword evidence="9" id="KW-0072">Autophagy</keyword>
<evidence type="ECO:0000256" key="2">
    <source>
        <dbReference type="ARBA" id="ARBA00010958"/>
    </source>
</evidence>
<evidence type="ECO:0000256" key="8">
    <source>
        <dbReference type="ARBA" id="ARBA00022927"/>
    </source>
</evidence>
<evidence type="ECO:0000259" key="13">
    <source>
        <dbReference type="Pfam" id="PF03416"/>
    </source>
</evidence>
<dbReference type="AlphaFoldDB" id="A0AA97NUC8"/>
<evidence type="ECO:0000256" key="12">
    <source>
        <dbReference type="SAM" id="MobiDB-lite"/>
    </source>
</evidence>
<evidence type="ECO:0000256" key="7">
    <source>
        <dbReference type="ARBA" id="ARBA00022807"/>
    </source>
</evidence>
<dbReference type="GO" id="GO:0000407">
    <property type="term" value="C:phagophore assembly site"/>
    <property type="evidence" value="ECO:0007669"/>
    <property type="project" value="UniProtKB-SubCell"/>
</dbReference>
<dbReference type="GO" id="GO:0000423">
    <property type="term" value="P:mitophagy"/>
    <property type="evidence" value="ECO:0007669"/>
    <property type="project" value="TreeGrafter"/>
</dbReference>
<evidence type="ECO:0000256" key="5">
    <source>
        <dbReference type="ARBA" id="ARBA00022670"/>
    </source>
</evidence>
<dbReference type="GO" id="GO:0005634">
    <property type="term" value="C:nucleus"/>
    <property type="evidence" value="ECO:0007669"/>
    <property type="project" value="UniProtKB-SubCell"/>
</dbReference>
<evidence type="ECO:0000256" key="10">
    <source>
        <dbReference type="ARBA" id="ARBA00029362"/>
    </source>
</evidence>
<feature type="compositionally biased region" description="Low complexity" evidence="12">
    <location>
        <begin position="207"/>
        <end position="216"/>
    </location>
</feature>
<keyword evidence="6 11" id="KW-0378">Hydrolase</keyword>
<evidence type="ECO:0000256" key="9">
    <source>
        <dbReference type="ARBA" id="ARBA00023006"/>
    </source>
</evidence>
<dbReference type="Proteomes" id="UP000011086">
    <property type="component" value="Unassembled WGS sequence"/>
</dbReference>
<keyword evidence="4 11" id="KW-0963">Cytoplasm</keyword>
<feature type="region of interest" description="Disordered" evidence="12">
    <location>
        <begin position="539"/>
        <end position="572"/>
    </location>
</feature>
<dbReference type="GO" id="GO:0015031">
    <property type="term" value="P:protein transport"/>
    <property type="evidence" value="ECO:0007669"/>
    <property type="project" value="UniProtKB-KW"/>
</dbReference>
<dbReference type="GO" id="GO:0034727">
    <property type="term" value="P:piecemeal microautophagy of the nucleus"/>
    <property type="evidence" value="ECO:0007669"/>
    <property type="project" value="TreeGrafter"/>
</dbReference>
<dbReference type="GO" id="GO:0019786">
    <property type="term" value="F:protein-phosphatidylethanolamide deconjugating activity"/>
    <property type="evidence" value="ECO:0007669"/>
    <property type="project" value="InterPro"/>
</dbReference>
<dbReference type="EC" id="3.4.22.-" evidence="11"/>
<keyword evidence="3" id="KW-0813">Transport</keyword>
<dbReference type="GO" id="GO:0000045">
    <property type="term" value="P:autophagosome assembly"/>
    <property type="evidence" value="ECO:0007669"/>
    <property type="project" value="TreeGrafter"/>
</dbReference>
<comment type="similarity">
    <text evidence="2 11">Belongs to the peptidase C54 family.</text>
</comment>
<keyword evidence="5 11" id="KW-0645">Protease</keyword>
<name>A0AA97NUC8_PYRO3</name>
<evidence type="ECO:0000256" key="11">
    <source>
        <dbReference type="RuleBase" id="RU363115"/>
    </source>
</evidence>
<dbReference type="EMBL" id="JH792942">
    <property type="protein sequence ID" value="ELQ36530.1"/>
    <property type="molecule type" value="Genomic_DNA"/>
</dbReference>
<protein>
    <recommendedName>
        <fullName evidence="11">Cysteine protease</fullName>
        <ecNumber evidence="11">3.4.22.-</ecNumber>
    </recommendedName>
</protein>
<dbReference type="GO" id="GO:0016485">
    <property type="term" value="P:protein processing"/>
    <property type="evidence" value="ECO:0007669"/>
    <property type="project" value="TreeGrafter"/>
</dbReference>
<keyword evidence="11" id="KW-0539">Nucleus</keyword>
<keyword evidence="8" id="KW-0653">Protein transport</keyword>
<feature type="compositionally biased region" description="Acidic residues" evidence="12">
    <location>
        <begin position="556"/>
        <end position="572"/>
    </location>
</feature>
<dbReference type="InterPro" id="IPR005078">
    <property type="entry name" value="Peptidase_C54"/>
</dbReference>